<dbReference type="RefSeq" id="WP_284057048.1">
    <property type="nucleotide sequence ID" value="NZ_JAMSLR010000005.1"/>
</dbReference>
<dbReference type="Proteomes" id="UP001165306">
    <property type="component" value="Unassembled WGS sequence"/>
</dbReference>
<reference evidence="5" key="1">
    <citation type="submission" date="2022-06" db="EMBL/GenBank/DDBJ databases">
        <title>CFH 74404 Thermomicrobiaceae sp.</title>
        <authorList>
            <person name="Ming H."/>
            <person name="Li W.-J."/>
            <person name="Zhao Z."/>
        </authorList>
    </citation>
    <scope>NUCLEOTIDE SEQUENCE</scope>
    <source>
        <strain evidence="5">CFH 74404</strain>
    </source>
</reference>
<organism evidence="5 6">
    <name type="scientific">Thermalbibacter longus</name>
    <dbReference type="NCBI Taxonomy" id="2951981"/>
    <lineage>
        <taxon>Bacteria</taxon>
        <taxon>Pseudomonadati</taxon>
        <taxon>Thermomicrobiota</taxon>
        <taxon>Thermomicrobia</taxon>
        <taxon>Thermomicrobiales</taxon>
        <taxon>Thermomicrobiaceae</taxon>
        <taxon>Thermalbibacter</taxon>
    </lineage>
</organism>
<evidence type="ECO:0000256" key="1">
    <source>
        <dbReference type="ARBA" id="ARBA00009175"/>
    </source>
</evidence>
<comment type="similarity">
    <text evidence="2">Belongs to the bacterial solute-binding protein 1 family. WtpA subfamily.</text>
</comment>
<dbReference type="GO" id="GO:0015689">
    <property type="term" value="P:molybdate ion transport"/>
    <property type="evidence" value="ECO:0007669"/>
    <property type="project" value="InterPro"/>
</dbReference>
<dbReference type="Gene3D" id="3.40.190.10">
    <property type="entry name" value="Periplasmic binding protein-like II"/>
    <property type="match status" value="2"/>
</dbReference>
<name>A0AA42BA51_9BACT</name>
<keyword evidence="6" id="KW-1185">Reference proteome</keyword>
<protein>
    <submittedName>
        <fullName evidence="5">Molybdate ABC transporter substrate-binding protein</fullName>
    </submittedName>
</protein>
<comment type="similarity">
    <text evidence="1">Belongs to the bacterial solute-binding protein ModA family.</text>
</comment>
<dbReference type="InterPro" id="IPR050682">
    <property type="entry name" value="ModA/WtpA"/>
</dbReference>
<dbReference type="PANTHER" id="PTHR30632:SF16">
    <property type="entry name" value="MOLYBDATE_TUNGSTATE-BINDING PROTEIN WTPA"/>
    <property type="match status" value="1"/>
</dbReference>
<evidence type="ECO:0000256" key="3">
    <source>
        <dbReference type="ARBA" id="ARBA00022723"/>
    </source>
</evidence>
<accession>A0AA42BA51</accession>
<dbReference type="SUPFAM" id="SSF53850">
    <property type="entry name" value="Periplasmic binding protein-like II"/>
    <property type="match status" value="1"/>
</dbReference>
<dbReference type="AlphaFoldDB" id="A0AA42BA51"/>
<dbReference type="EMBL" id="JAMSLR010000005">
    <property type="protein sequence ID" value="MCM8749267.1"/>
    <property type="molecule type" value="Genomic_DNA"/>
</dbReference>
<dbReference type="PANTHER" id="PTHR30632">
    <property type="entry name" value="MOLYBDATE-BINDING PERIPLASMIC PROTEIN"/>
    <property type="match status" value="1"/>
</dbReference>
<sequence>MTATQLRLLFPGAFREIAETIRTAFAREAPGIELTFHPFLPSGMLAQAVLEGTEVDIVVSANWAFMDWLREVGIVPEPRVFAGNRLCVIALPDARPPVTGVDSLAQPGLRLVVSQPITDPCGQYVRAFFARAGIVEAMREKARRGELVHTRGSADLPAALFDGRADAGILYLSEARRLAGRLRVIALPEGLDLHDQIRFTAGTVARGGSQKPEAERFLRFLTGDPGQMLLEAAGFLPLARLSGGVEDG</sequence>
<keyword evidence="3" id="KW-0479">Metal-binding</keyword>
<dbReference type="GO" id="GO:0030973">
    <property type="term" value="F:molybdate ion binding"/>
    <property type="evidence" value="ECO:0007669"/>
    <property type="project" value="TreeGrafter"/>
</dbReference>
<evidence type="ECO:0000256" key="2">
    <source>
        <dbReference type="ARBA" id="ARBA00009438"/>
    </source>
</evidence>
<dbReference type="Pfam" id="PF13531">
    <property type="entry name" value="SBP_bac_11"/>
    <property type="match status" value="1"/>
</dbReference>
<keyword evidence="4" id="KW-0732">Signal</keyword>
<proteinExistence type="inferred from homology"/>
<evidence type="ECO:0000256" key="4">
    <source>
        <dbReference type="ARBA" id="ARBA00022729"/>
    </source>
</evidence>
<evidence type="ECO:0000313" key="5">
    <source>
        <dbReference type="EMBL" id="MCM8749267.1"/>
    </source>
</evidence>
<dbReference type="GO" id="GO:0046872">
    <property type="term" value="F:metal ion binding"/>
    <property type="evidence" value="ECO:0007669"/>
    <property type="project" value="UniProtKB-KW"/>
</dbReference>
<evidence type="ECO:0000313" key="6">
    <source>
        <dbReference type="Proteomes" id="UP001165306"/>
    </source>
</evidence>
<comment type="caution">
    <text evidence="5">The sequence shown here is derived from an EMBL/GenBank/DDBJ whole genome shotgun (WGS) entry which is preliminary data.</text>
</comment>
<gene>
    <name evidence="5" type="primary">modA</name>
    <name evidence="5" type="ORF">NET02_08925</name>
</gene>
<dbReference type="InterPro" id="IPR005950">
    <property type="entry name" value="ModA"/>
</dbReference>
<dbReference type="NCBIfam" id="TIGR01256">
    <property type="entry name" value="modA"/>
    <property type="match status" value="1"/>
</dbReference>